<evidence type="ECO:0000313" key="2">
    <source>
        <dbReference type="EMBL" id="MFC4131436.1"/>
    </source>
</evidence>
<feature type="compositionally biased region" description="Gly residues" evidence="1">
    <location>
        <begin position="643"/>
        <end position="658"/>
    </location>
</feature>
<name>A0ABV8LLT3_9ACTN</name>
<organism evidence="2 3">
    <name type="scientific">Hamadaea flava</name>
    <dbReference type="NCBI Taxonomy" id="1742688"/>
    <lineage>
        <taxon>Bacteria</taxon>
        <taxon>Bacillati</taxon>
        <taxon>Actinomycetota</taxon>
        <taxon>Actinomycetes</taxon>
        <taxon>Micromonosporales</taxon>
        <taxon>Micromonosporaceae</taxon>
        <taxon>Hamadaea</taxon>
    </lineage>
</organism>
<keyword evidence="3" id="KW-1185">Reference proteome</keyword>
<evidence type="ECO:0000256" key="1">
    <source>
        <dbReference type="SAM" id="MobiDB-lite"/>
    </source>
</evidence>
<reference evidence="3" key="1">
    <citation type="journal article" date="2019" name="Int. J. Syst. Evol. Microbiol.">
        <title>The Global Catalogue of Microorganisms (GCM) 10K type strain sequencing project: providing services to taxonomists for standard genome sequencing and annotation.</title>
        <authorList>
            <consortium name="The Broad Institute Genomics Platform"/>
            <consortium name="The Broad Institute Genome Sequencing Center for Infectious Disease"/>
            <person name="Wu L."/>
            <person name="Ma J."/>
        </authorList>
    </citation>
    <scope>NUCLEOTIDE SEQUENCE [LARGE SCALE GENOMIC DNA]</scope>
    <source>
        <strain evidence="3">CGMCC 4.7289</strain>
    </source>
</reference>
<dbReference type="RefSeq" id="WP_275978223.1">
    <property type="nucleotide sequence ID" value="NZ_JAMZDZ010000001.1"/>
</dbReference>
<comment type="caution">
    <text evidence="2">The sequence shown here is derived from an EMBL/GenBank/DDBJ whole genome shotgun (WGS) entry which is preliminary data.</text>
</comment>
<protein>
    <submittedName>
        <fullName evidence="2">WXG100 family type VII secretion target</fullName>
    </submittedName>
</protein>
<feature type="compositionally biased region" description="Basic and acidic residues" evidence="1">
    <location>
        <begin position="683"/>
        <end position="693"/>
    </location>
</feature>
<feature type="region of interest" description="Disordered" evidence="1">
    <location>
        <begin position="370"/>
        <end position="723"/>
    </location>
</feature>
<feature type="compositionally biased region" description="Polar residues" evidence="1">
    <location>
        <begin position="450"/>
        <end position="463"/>
    </location>
</feature>
<feature type="compositionally biased region" description="Low complexity" evidence="1">
    <location>
        <begin position="464"/>
        <end position="531"/>
    </location>
</feature>
<feature type="compositionally biased region" description="Basic and acidic residues" evidence="1">
    <location>
        <begin position="371"/>
        <end position="381"/>
    </location>
</feature>
<evidence type="ECO:0000313" key="3">
    <source>
        <dbReference type="Proteomes" id="UP001595816"/>
    </source>
</evidence>
<dbReference type="Proteomes" id="UP001595816">
    <property type="component" value="Unassembled WGS sequence"/>
</dbReference>
<feature type="compositionally biased region" description="Gly residues" evidence="1">
    <location>
        <begin position="593"/>
        <end position="603"/>
    </location>
</feature>
<dbReference type="EMBL" id="JBHSAY010000006">
    <property type="protein sequence ID" value="MFC4131436.1"/>
    <property type="molecule type" value="Genomic_DNA"/>
</dbReference>
<feature type="compositionally biased region" description="Gly residues" evidence="1">
    <location>
        <begin position="532"/>
        <end position="546"/>
    </location>
</feature>
<accession>A0ABV8LLT3</accession>
<proteinExistence type="predicted"/>
<dbReference type="InterPro" id="IPR036689">
    <property type="entry name" value="ESAT-6-like_sf"/>
</dbReference>
<sequence length="723" mass="75625">MADEVHVHGGEMLEWTHDFGKLEKQFGDDSGDILDGSGKHVRYGTNSKITEYVDQIHDASMGGADLPEVTYLVQTARAYLGNPRAGVVGYLNVVRDGLASHRKMVEIAAAEYGNNEVYGQKEFDKVDESILKKTGVGFDHPGYYVSTVIVVKAEPDVAGRSTLPTTDPPPASDWDHIEYPQVLWTIWGVKDEPLTHLATGFGVIGTHLLTYSSRLQDRVGQVTRPKVWAGDAAKAFDGASDEAAASMSEWSVKLQNLTQMLGRAAHSIRTARELAEQELTRYRNDIDDLTKMWNAHIEYAQVNGSWMGKTAQQLMDKYRDKAQDREDEFAKRLRAIGKEMSEGIVANSSWRPLPQPYKGLMLEAVLKPTKPKPEVDDERKPGAGPGAGPNTQQKPKNGFQERSAPWPGGGLPDDKENKPGDNKNKPGDNKNKPGDDKNKPGNNKGGKTHGANTQDPNPNPNGNTGADTTKPTDTPGTTPGTTPGATSGATPGNSGVTGVTPPVIPTLPGTGTTTPGTGTGVVVPTIPTVPTTGGGTTTPNNGGGTPGTTIPITPGSGNGTDPGSSARPDWWDDNPWNNPRSPVSLDGRNTAGPNGGGGGGGGKSTPVTPIEPIEPGPTPTTDTPINGGAGTPMESTPYLPPMGGMGGGASGGGGGGGPRPVRRGGPKLVDPGVGNGPAALTGRGKDANADKPKVVASETVGWTQPPTPEVTEQEPAPRVYGTA</sequence>
<gene>
    <name evidence="2" type="ORF">ACFOZ4_12555</name>
</gene>
<dbReference type="SUPFAM" id="SSF140453">
    <property type="entry name" value="EsxAB dimer-like"/>
    <property type="match status" value="1"/>
</dbReference>
<feature type="compositionally biased region" description="Basic and acidic residues" evidence="1">
    <location>
        <begin position="412"/>
        <end position="439"/>
    </location>
</feature>